<sequence length="317" mass="35219">MTGQPAAHRILLSIKGLHPQRWYELLSKGREVVLEPEGEADPTIRYAVVWKQPPGLLKRLPNLQVIFSMGAGVDHILADPELPDVPIVRVVAENLTQHMVEYVCWRVLDHHRQGITYRAQQREKIWHEPPQPPASEVAVGIMGLGELGRAAAKALRAIGFTVNGWSRRERRVEGVNGFHGEAGLTPFLNATDILVVLLPLTPATEGIIDYSVLQRLRRKGPLGGPCLINAGRGRLQKEADILRALEKGVLKEASLDVFEREPLDLQSSLWTHPRVFVTPHAAATSDPAHLAPLMLQQMEAFERGEPLKNVVDRQAGY</sequence>
<comment type="caution">
    <text evidence="4">The sequence shown here is derived from an EMBL/GenBank/DDBJ whole genome shotgun (WGS) entry which is preliminary data.</text>
</comment>
<feature type="domain" description="D-isomer specific 2-hydroxyacid dehydrogenase NAD-binding" evidence="3">
    <location>
        <begin position="107"/>
        <end position="282"/>
    </location>
</feature>
<dbReference type="Pfam" id="PF02826">
    <property type="entry name" value="2-Hacid_dh_C"/>
    <property type="match status" value="1"/>
</dbReference>
<dbReference type="SUPFAM" id="SSF52283">
    <property type="entry name" value="Formate/glycerate dehydrogenase catalytic domain-like"/>
    <property type="match status" value="1"/>
</dbReference>
<accession>A0A9X2XAM1</accession>
<evidence type="ECO:0000256" key="1">
    <source>
        <dbReference type="ARBA" id="ARBA00023002"/>
    </source>
</evidence>
<evidence type="ECO:0000259" key="3">
    <source>
        <dbReference type="Pfam" id="PF02826"/>
    </source>
</evidence>
<keyword evidence="2" id="KW-0520">NAD</keyword>
<organism evidence="4 5">
    <name type="scientific">Chelativorans petroleitrophicus</name>
    <dbReference type="NCBI Taxonomy" id="2975484"/>
    <lineage>
        <taxon>Bacteria</taxon>
        <taxon>Pseudomonadati</taxon>
        <taxon>Pseudomonadota</taxon>
        <taxon>Alphaproteobacteria</taxon>
        <taxon>Hyphomicrobiales</taxon>
        <taxon>Phyllobacteriaceae</taxon>
        <taxon>Chelativorans</taxon>
    </lineage>
</organism>
<dbReference type="GO" id="GO:0016491">
    <property type="term" value="F:oxidoreductase activity"/>
    <property type="evidence" value="ECO:0007669"/>
    <property type="project" value="UniProtKB-KW"/>
</dbReference>
<dbReference type="Proteomes" id="UP001149009">
    <property type="component" value="Unassembled WGS sequence"/>
</dbReference>
<dbReference type="CDD" id="cd12164">
    <property type="entry name" value="GDH_like_2"/>
    <property type="match status" value="1"/>
</dbReference>
<dbReference type="EMBL" id="JAODNV010000019">
    <property type="protein sequence ID" value="MCT8991828.1"/>
    <property type="molecule type" value="Genomic_DNA"/>
</dbReference>
<gene>
    <name evidence="4" type="ORF">NYR54_16275</name>
</gene>
<dbReference type="InterPro" id="IPR036291">
    <property type="entry name" value="NAD(P)-bd_dom_sf"/>
</dbReference>
<keyword evidence="5" id="KW-1185">Reference proteome</keyword>
<evidence type="ECO:0000313" key="5">
    <source>
        <dbReference type="Proteomes" id="UP001149009"/>
    </source>
</evidence>
<proteinExistence type="predicted"/>
<evidence type="ECO:0000313" key="4">
    <source>
        <dbReference type="EMBL" id="MCT8991828.1"/>
    </source>
</evidence>
<keyword evidence="1" id="KW-0560">Oxidoreductase</keyword>
<dbReference type="InterPro" id="IPR006140">
    <property type="entry name" value="D-isomer_DH_NAD-bd"/>
</dbReference>
<dbReference type="GO" id="GO:0051287">
    <property type="term" value="F:NAD binding"/>
    <property type="evidence" value="ECO:0007669"/>
    <property type="project" value="InterPro"/>
</dbReference>
<dbReference type="RefSeq" id="WP_261516768.1">
    <property type="nucleotide sequence ID" value="NZ_JAODNV010000019.1"/>
</dbReference>
<dbReference type="AlphaFoldDB" id="A0A9X2XAM1"/>
<evidence type="ECO:0000256" key="2">
    <source>
        <dbReference type="ARBA" id="ARBA00023027"/>
    </source>
</evidence>
<protein>
    <submittedName>
        <fullName evidence="4">Glyoxylate/hydroxypyruvate reductase A</fullName>
    </submittedName>
</protein>
<reference evidence="4" key="1">
    <citation type="submission" date="2022-08" db="EMBL/GenBank/DDBJ databases">
        <title>Chelativorans sichuanense sp. nov., a paraffin oil-degrading bacterium isolated from a mixture of oil-based drill cuttings and paddy soil.</title>
        <authorList>
            <person name="Yu J."/>
            <person name="Liu H."/>
            <person name="Chen Q."/>
        </authorList>
    </citation>
    <scope>NUCLEOTIDE SEQUENCE</scope>
    <source>
        <strain evidence="4">SCAU 2101</strain>
    </source>
</reference>
<dbReference type="PANTHER" id="PTHR43333:SF1">
    <property type="entry name" value="D-ISOMER SPECIFIC 2-HYDROXYACID DEHYDROGENASE NAD-BINDING DOMAIN-CONTAINING PROTEIN"/>
    <property type="match status" value="1"/>
</dbReference>
<dbReference type="SUPFAM" id="SSF51735">
    <property type="entry name" value="NAD(P)-binding Rossmann-fold domains"/>
    <property type="match status" value="1"/>
</dbReference>
<dbReference type="Gene3D" id="3.40.50.720">
    <property type="entry name" value="NAD(P)-binding Rossmann-like Domain"/>
    <property type="match status" value="2"/>
</dbReference>
<dbReference type="PANTHER" id="PTHR43333">
    <property type="entry name" value="2-HACID_DH_C DOMAIN-CONTAINING PROTEIN"/>
    <property type="match status" value="1"/>
</dbReference>
<name>A0A9X2XAM1_9HYPH</name>